<comment type="subcellular location">
    <subcellularLocation>
        <location evidence="1 4">Bacterial flagellum basal body</location>
    </subcellularLocation>
</comment>
<keyword evidence="9" id="KW-0282">Flagellum</keyword>
<dbReference type="Pfam" id="PF00460">
    <property type="entry name" value="Flg_bb_rod"/>
    <property type="match status" value="1"/>
</dbReference>
<feature type="coiled-coil region" evidence="5">
    <location>
        <begin position="169"/>
        <end position="206"/>
    </location>
</feature>
<dbReference type="NCBIfam" id="TIGR03506">
    <property type="entry name" value="FlgEFG_subfam"/>
    <property type="match status" value="1"/>
</dbReference>
<evidence type="ECO:0000313" key="10">
    <source>
        <dbReference type="Proteomes" id="UP000640786"/>
    </source>
</evidence>
<comment type="caution">
    <text evidence="9">The sequence shown here is derived from an EMBL/GenBank/DDBJ whole genome shotgun (WGS) entry which is preliminary data.</text>
</comment>
<feature type="domain" description="Flagellar hook protein FlgE/F/G-like D1" evidence="8">
    <location>
        <begin position="95"/>
        <end position="147"/>
    </location>
</feature>
<proteinExistence type="inferred from homology"/>
<gene>
    <name evidence="9" type="ORF">H9650_01080</name>
</gene>
<evidence type="ECO:0000259" key="8">
    <source>
        <dbReference type="Pfam" id="PF22692"/>
    </source>
</evidence>
<dbReference type="InterPro" id="IPR019776">
    <property type="entry name" value="Flagellar_basal_body_rod_CS"/>
</dbReference>
<evidence type="ECO:0000256" key="4">
    <source>
        <dbReference type="RuleBase" id="RU362116"/>
    </source>
</evidence>
<dbReference type="RefSeq" id="WP_191696383.1">
    <property type="nucleotide sequence ID" value="NZ_JACSQO010000001.1"/>
</dbReference>
<dbReference type="InterPro" id="IPR020013">
    <property type="entry name" value="Flagellar_FlgE/F/G"/>
</dbReference>
<name>A0ABR8R4H7_9BACI</name>
<reference evidence="9 10" key="1">
    <citation type="submission" date="2020-08" db="EMBL/GenBank/DDBJ databases">
        <title>A Genomic Blueprint of the Chicken Gut Microbiome.</title>
        <authorList>
            <person name="Gilroy R."/>
            <person name="Ravi A."/>
            <person name="Getino M."/>
            <person name="Pursley I."/>
            <person name="Horton D.L."/>
            <person name="Alikhan N.-F."/>
            <person name="Baker D."/>
            <person name="Gharbi K."/>
            <person name="Hall N."/>
            <person name="Watson M."/>
            <person name="Adriaenssens E.M."/>
            <person name="Foster-Nyarko E."/>
            <person name="Jarju S."/>
            <person name="Secka A."/>
            <person name="Antonio M."/>
            <person name="Oren A."/>
            <person name="Chaudhuri R."/>
            <person name="La Ragione R.M."/>
            <person name="Hildebrand F."/>
            <person name="Pallen M.J."/>
        </authorList>
    </citation>
    <scope>NUCLEOTIDE SEQUENCE [LARGE SCALE GENOMIC DNA]</scope>
    <source>
        <strain evidence="9 10">Sa2BUA9</strain>
    </source>
</reference>
<evidence type="ECO:0000313" key="9">
    <source>
        <dbReference type="EMBL" id="MBD7942691.1"/>
    </source>
</evidence>
<dbReference type="InterPro" id="IPR037925">
    <property type="entry name" value="FlgE/F/G-like"/>
</dbReference>
<dbReference type="PANTHER" id="PTHR30435:SF1">
    <property type="entry name" value="FLAGELLAR HOOK PROTEIN FLGE"/>
    <property type="match status" value="1"/>
</dbReference>
<protein>
    <recommendedName>
        <fullName evidence="4">Flagellar hook protein FlgE</fullName>
    </recommendedName>
</protein>
<sequence>MIRSMYSGISGLKNFQTKLDVIGNNISNVNTYGFKKGRTIFKDLISQTTAGASAATGTRGGVNPKQVGLGSQLSAIDTIHSGGSMQSTGNTLDLAISGDGFFQVADSTNANRGGFVNPLYTRAGNFYMDNEGYLVNSDGKFLVGGVTKVNPELLAEAQTAASDLIEPAKEAADAAKEAAEALAAELKTLNQNITDAKTALADAKVADPTADHSDLEKAVVDAELALKEAMDHTNPNSTLAKDAFDKKAAATTAAEALTAANAAVISLSYPDASSVERNWEASGNLNTGGSYLPDTPLTVGGEYRPIKIPTDAQSMNIGQDGTVTFVDKEGTLRWAGQLVLAKFPNAGGLEKVGANYFKDTSNSGEPILQTATQSGMGTVNSGFLEMSNVDLSEEFTDMIVAQRGFQANTRIITTSDQILEELVNLKR</sequence>
<evidence type="ECO:0000256" key="1">
    <source>
        <dbReference type="ARBA" id="ARBA00004117"/>
    </source>
</evidence>
<organism evidence="9 10">
    <name type="scientific">Psychrobacillus faecigallinarum</name>
    <dbReference type="NCBI Taxonomy" id="2762235"/>
    <lineage>
        <taxon>Bacteria</taxon>
        <taxon>Bacillati</taxon>
        <taxon>Bacillota</taxon>
        <taxon>Bacilli</taxon>
        <taxon>Bacillales</taxon>
        <taxon>Bacillaceae</taxon>
        <taxon>Psychrobacillus</taxon>
    </lineage>
</organism>
<evidence type="ECO:0000256" key="2">
    <source>
        <dbReference type="ARBA" id="ARBA00009677"/>
    </source>
</evidence>
<feature type="domain" description="Flagellar basal-body/hook protein C-terminal" evidence="7">
    <location>
        <begin position="381"/>
        <end position="425"/>
    </location>
</feature>
<comment type="function">
    <text evidence="4">A flexible structure which links the flagellar filament to the drive apparatus in the basal body.</text>
</comment>
<dbReference type="InterPro" id="IPR001444">
    <property type="entry name" value="Flag_bb_rod_N"/>
</dbReference>
<comment type="similarity">
    <text evidence="2 4">Belongs to the flagella basal body rod proteins family.</text>
</comment>
<keyword evidence="10" id="KW-1185">Reference proteome</keyword>
<keyword evidence="9" id="KW-0966">Cell projection</keyword>
<dbReference type="PANTHER" id="PTHR30435">
    <property type="entry name" value="FLAGELLAR PROTEIN"/>
    <property type="match status" value="1"/>
</dbReference>
<keyword evidence="3 4" id="KW-0975">Bacterial flagellum</keyword>
<accession>A0ABR8R4H7</accession>
<dbReference type="Proteomes" id="UP000640786">
    <property type="component" value="Unassembled WGS sequence"/>
</dbReference>
<dbReference type="PROSITE" id="PS00588">
    <property type="entry name" value="FLAGELLA_BB_ROD"/>
    <property type="match status" value="1"/>
</dbReference>
<dbReference type="InterPro" id="IPR010930">
    <property type="entry name" value="Flg_bb/hook_C_dom"/>
</dbReference>
<keyword evidence="5" id="KW-0175">Coiled coil</keyword>
<dbReference type="SUPFAM" id="SSF117143">
    <property type="entry name" value="Flagellar hook protein flgE"/>
    <property type="match status" value="1"/>
</dbReference>
<dbReference type="EMBL" id="JACSQO010000001">
    <property type="protein sequence ID" value="MBD7942691.1"/>
    <property type="molecule type" value="Genomic_DNA"/>
</dbReference>
<keyword evidence="9" id="KW-0969">Cilium</keyword>
<dbReference type="InterPro" id="IPR053967">
    <property type="entry name" value="LlgE_F_G-like_D1"/>
</dbReference>
<evidence type="ECO:0000256" key="3">
    <source>
        <dbReference type="ARBA" id="ARBA00023143"/>
    </source>
</evidence>
<evidence type="ECO:0000256" key="5">
    <source>
        <dbReference type="SAM" id="Coils"/>
    </source>
</evidence>
<feature type="domain" description="Flagellar basal body rod protein N-terminal" evidence="6">
    <location>
        <begin position="5"/>
        <end position="35"/>
    </location>
</feature>
<dbReference type="Pfam" id="PF22692">
    <property type="entry name" value="LlgE_F_G_D1"/>
    <property type="match status" value="1"/>
</dbReference>
<evidence type="ECO:0000259" key="6">
    <source>
        <dbReference type="Pfam" id="PF00460"/>
    </source>
</evidence>
<dbReference type="Pfam" id="PF06429">
    <property type="entry name" value="Flg_bbr_C"/>
    <property type="match status" value="1"/>
</dbReference>
<evidence type="ECO:0000259" key="7">
    <source>
        <dbReference type="Pfam" id="PF06429"/>
    </source>
</evidence>